<evidence type="ECO:0000259" key="8">
    <source>
        <dbReference type="PROSITE" id="PS50928"/>
    </source>
</evidence>
<dbReference type="Pfam" id="PF00528">
    <property type="entry name" value="BPD_transp_1"/>
    <property type="match status" value="1"/>
</dbReference>
<dbReference type="GO" id="GO:0005886">
    <property type="term" value="C:plasma membrane"/>
    <property type="evidence" value="ECO:0007669"/>
    <property type="project" value="UniProtKB-SubCell"/>
</dbReference>
<comment type="similarity">
    <text evidence="7">Belongs to the binding-protein-dependent transport system permease family.</text>
</comment>
<dbReference type="KEGG" id="plyc:GXP70_07155"/>
<name>A0A6C0FUR1_9BACL</name>
<evidence type="ECO:0000256" key="2">
    <source>
        <dbReference type="ARBA" id="ARBA00022448"/>
    </source>
</evidence>
<evidence type="ECO:0000256" key="4">
    <source>
        <dbReference type="ARBA" id="ARBA00022692"/>
    </source>
</evidence>
<feature type="transmembrane region" description="Helical" evidence="7">
    <location>
        <begin position="66"/>
        <end position="90"/>
    </location>
</feature>
<keyword evidence="3" id="KW-1003">Cell membrane</keyword>
<keyword evidence="10" id="KW-1185">Reference proteome</keyword>
<feature type="transmembrane region" description="Helical" evidence="7">
    <location>
        <begin position="243"/>
        <end position="265"/>
    </location>
</feature>
<dbReference type="PANTHER" id="PTHR43744:SF12">
    <property type="entry name" value="ABC TRANSPORTER PERMEASE PROTEIN MG189-RELATED"/>
    <property type="match status" value="1"/>
</dbReference>
<evidence type="ECO:0000256" key="6">
    <source>
        <dbReference type="ARBA" id="ARBA00023136"/>
    </source>
</evidence>
<dbReference type="PROSITE" id="PS50928">
    <property type="entry name" value="ABC_TM1"/>
    <property type="match status" value="1"/>
</dbReference>
<keyword evidence="2 7" id="KW-0813">Transport</keyword>
<feature type="transmembrane region" description="Helical" evidence="7">
    <location>
        <begin position="102"/>
        <end position="122"/>
    </location>
</feature>
<organism evidence="9 10">
    <name type="scientific">Paenibacillus lycopersici</name>
    <dbReference type="NCBI Taxonomy" id="2704462"/>
    <lineage>
        <taxon>Bacteria</taxon>
        <taxon>Bacillati</taxon>
        <taxon>Bacillota</taxon>
        <taxon>Bacilli</taxon>
        <taxon>Bacillales</taxon>
        <taxon>Paenibacillaceae</taxon>
        <taxon>Paenibacillus</taxon>
    </lineage>
</organism>
<dbReference type="InterPro" id="IPR035906">
    <property type="entry name" value="MetI-like_sf"/>
</dbReference>
<comment type="subcellular location">
    <subcellularLocation>
        <location evidence="1 7">Cell membrane</location>
        <topology evidence="1 7">Multi-pass membrane protein</topology>
    </subcellularLocation>
</comment>
<protein>
    <submittedName>
        <fullName evidence="9">Carbohydrate ABC transporter permease</fullName>
    </submittedName>
</protein>
<dbReference type="CDD" id="cd06261">
    <property type="entry name" value="TM_PBP2"/>
    <property type="match status" value="1"/>
</dbReference>
<dbReference type="Gene3D" id="1.10.3720.10">
    <property type="entry name" value="MetI-like"/>
    <property type="match status" value="1"/>
</dbReference>
<feature type="transmembrane region" description="Helical" evidence="7">
    <location>
        <begin position="134"/>
        <end position="157"/>
    </location>
</feature>
<dbReference type="GO" id="GO:0055085">
    <property type="term" value="P:transmembrane transport"/>
    <property type="evidence" value="ECO:0007669"/>
    <property type="project" value="InterPro"/>
</dbReference>
<dbReference type="SUPFAM" id="SSF161098">
    <property type="entry name" value="MetI-like"/>
    <property type="match status" value="1"/>
</dbReference>
<gene>
    <name evidence="9" type="ORF">GXP70_07155</name>
</gene>
<evidence type="ECO:0000256" key="1">
    <source>
        <dbReference type="ARBA" id="ARBA00004651"/>
    </source>
</evidence>
<keyword evidence="5 7" id="KW-1133">Transmembrane helix</keyword>
<feature type="transmembrane region" description="Helical" evidence="7">
    <location>
        <begin position="177"/>
        <end position="199"/>
    </location>
</feature>
<keyword evidence="4 7" id="KW-0812">Transmembrane</keyword>
<evidence type="ECO:0000313" key="9">
    <source>
        <dbReference type="EMBL" id="QHT59752.1"/>
    </source>
</evidence>
<evidence type="ECO:0000256" key="7">
    <source>
        <dbReference type="RuleBase" id="RU363032"/>
    </source>
</evidence>
<feature type="transmembrane region" description="Helical" evidence="7">
    <location>
        <begin position="12"/>
        <end position="29"/>
    </location>
</feature>
<keyword evidence="6 7" id="KW-0472">Membrane</keyword>
<evidence type="ECO:0000256" key="5">
    <source>
        <dbReference type="ARBA" id="ARBA00022989"/>
    </source>
</evidence>
<dbReference type="RefSeq" id="WP_162355818.1">
    <property type="nucleotide sequence ID" value="NZ_CP048209.1"/>
</dbReference>
<accession>A0A6C0FUR1</accession>
<dbReference type="InterPro" id="IPR000515">
    <property type="entry name" value="MetI-like"/>
</dbReference>
<dbReference type="AlphaFoldDB" id="A0A6C0FUR1"/>
<dbReference type="EMBL" id="CP048209">
    <property type="protein sequence ID" value="QHT59752.1"/>
    <property type="molecule type" value="Genomic_DNA"/>
</dbReference>
<evidence type="ECO:0000313" key="10">
    <source>
        <dbReference type="Proteomes" id="UP000476064"/>
    </source>
</evidence>
<sequence>MKSIRMPSLGQTILVVLIIITLLPIYFLLENSVKTPIDFAASTINIPKHFEWGNYSTAWGKIDTPILNSIIIVIVSVVFILLFSAMSAYAFAKLKFPFKNSLFMLVFCLLLIPGFLTLIPLYLQIKKLGLSDSYWALILPYIAGGQAFTVFVLKTFFEQLSNELFEAARIDGAGNRIIFLSIVLPLSVPICTTVGIMNINSLWNDYLLPSLLLDRVHQTLTVALVSFEASAGNHGLSDYGGMMAAYTLASLPLLILFSLLMRNFVEGISSGSIKM</sequence>
<reference evidence="9 10" key="1">
    <citation type="submission" date="2020-01" db="EMBL/GenBank/DDBJ databases">
        <title>Paenibacillus sp. nov., isolated from tomato rhizosphere.</title>
        <authorList>
            <person name="Weon H.-Y."/>
            <person name="Lee S.A."/>
        </authorList>
    </citation>
    <scope>NUCLEOTIDE SEQUENCE [LARGE SCALE GENOMIC DNA]</scope>
    <source>
        <strain evidence="9 10">12200R-189</strain>
    </source>
</reference>
<feature type="domain" description="ABC transmembrane type-1" evidence="8">
    <location>
        <begin position="66"/>
        <end position="260"/>
    </location>
</feature>
<proteinExistence type="inferred from homology"/>
<dbReference type="PANTHER" id="PTHR43744">
    <property type="entry name" value="ABC TRANSPORTER PERMEASE PROTEIN MG189-RELATED-RELATED"/>
    <property type="match status" value="1"/>
</dbReference>
<evidence type="ECO:0000256" key="3">
    <source>
        <dbReference type="ARBA" id="ARBA00022475"/>
    </source>
</evidence>
<dbReference type="Proteomes" id="UP000476064">
    <property type="component" value="Chromosome"/>
</dbReference>